<dbReference type="InterPro" id="IPR051681">
    <property type="entry name" value="Ser/Thr_Kinases-Pseudokinases"/>
</dbReference>
<dbReference type="GO" id="GO:0005524">
    <property type="term" value="F:ATP binding"/>
    <property type="evidence" value="ECO:0007669"/>
    <property type="project" value="InterPro"/>
</dbReference>
<dbReference type="PANTHER" id="PTHR44329">
    <property type="entry name" value="SERINE/THREONINE-PROTEIN KINASE TNNI3K-RELATED"/>
    <property type="match status" value="1"/>
</dbReference>
<dbReference type="Gene3D" id="1.10.510.10">
    <property type="entry name" value="Transferase(Phosphotransferase) domain 1"/>
    <property type="match status" value="1"/>
</dbReference>
<comment type="caution">
    <text evidence="2">The sequence shown here is derived from an EMBL/GenBank/DDBJ whole genome shotgun (WGS) entry which is preliminary data.</text>
</comment>
<dbReference type="GO" id="GO:0004674">
    <property type="term" value="F:protein serine/threonine kinase activity"/>
    <property type="evidence" value="ECO:0007669"/>
    <property type="project" value="TreeGrafter"/>
</dbReference>
<evidence type="ECO:0000313" key="2">
    <source>
        <dbReference type="EMBL" id="EIW78316.1"/>
    </source>
</evidence>
<dbReference type="SUPFAM" id="SSF56112">
    <property type="entry name" value="Protein kinase-like (PK-like)"/>
    <property type="match status" value="1"/>
</dbReference>
<feature type="domain" description="Protein kinase" evidence="1">
    <location>
        <begin position="393"/>
        <end position="669"/>
    </location>
</feature>
<keyword evidence="2" id="KW-0808">Transferase</keyword>
<dbReference type="OrthoDB" id="4062651at2759"/>
<dbReference type="Pfam" id="PF07714">
    <property type="entry name" value="PK_Tyr_Ser-Thr"/>
    <property type="match status" value="1"/>
</dbReference>
<dbReference type="GeneID" id="19211480"/>
<reference evidence="3" key="1">
    <citation type="journal article" date="2012" name="Science">
        <title>The Paleozoic origin of enzymatic lignin decomposition reconstructed from 31 fungal genomes.</title>
        <authorList>
            <person name="Floudas D."/>
            <person name="Binder M."/>
            <person name="Riley R."/>
            <person name="Barry K."/>
            <person name="Blanchette R.A."/>
            <person name="Henrissat B."/>
            <person name="Martinez A.T."/>
            <person name="Otillar R."/>
            <person name="Spatafora J.W."/>
            <person name="Yadav J.S."/>
            <person name="Aerts A."/>
            <person name="Benoit I."/>
            <person name="Boyd A."/>
            <person name="Carlson A."/>
            <person name="Copeland A."/>
            <person name="Coutinho P.M."/>
            <person name="de Vries R.P."/>
            <person name="Ferreira P."/>
            <person name="Findley K."/>
            <person name="Foster B."/>
            <person name="Gaskell J."/>
            <person name="Glotzer D."/>
            <person name="Gorecki P."/>
            <person name="Heitman J."/>
            <person name="Hesse C."/>
            <person name="Hori C."/>
            <person name="Igarashi K."/>
            <person name="Jurgens J.A."/>
            <person name="Kallen N."/>
            <person name="Kersten P."/>
            <person name="Kohler A."/>
            <person name="Kuees U."/>
            <person name="Kumar T.K.A."/>
            <person name="Kuo A."/>
            <person name="LaButti K."/>
            <person name="Larrondo L.F."/>
            <person name="Lindquist E."/>
            <person name="Ling A."/>
            <person name="Lombard V."/>
            <person name="Lucas S."/>
            <person name="Lundell T."/>
            <person name="Martin R."/>
            <person name="McLaughlin D.J."/>
            <person name="Morgenstern I."/>
            <person name="Morin E."/>
            <person name="Murat C."/>
            <person name="Nagy L.G."/>
            <person name="Nolan M."/>
            <person name="Ohm R.A."/>
            <person name="Patyshakuliyeva A."/>
            <person name="Rokas A."/>
            <person name="Ruiz-Duenas F.J."/>
            <person name="Sabat G."/>
            <person name="Salamov A."/>
            <person name="Samejima M."/>
            <person name="Schmutz J."/>
            <person name="Slot J.C."/>
            <person name="St John F."/>
            <person name="Stenlid J."/>
            <person name="Sun H."/>
            <person name="Sun S."/>
            <person name="Syed K."/>
            <person name="Tsang A."/>
            <person name="Wiebenga A."/>
            <person name="Young D."/>
            <person name="Pisabarro A."/>
            <person name="Eastwood D.C."/>
            <person name="Martin F."/>
            <person name="Cullen D."/>
            <person name="Grigoriev I.V."/>
            <person name="Hibbett D.S."/>
        </authorList>
    </citation>
    <scope>NUCLEOTIDE SEQUENCE [LARGE SCALE GENOMIC DNA]</scope>
    <source>
        <strain evidence="3">RWD-64-598 SS2</strain>
    </source>
</reference>
<keyword evidence="2" id="KW-0418">Kinase</keyword>
<keyword evidence="3" id="KW-1185">Reference proteome</keyword>
<dbReference type="PROSITE" id="PS50011">
    <property type="entry name" value="PROTEIN_KINASE_DOM"/>
    <property type="match status" value="1"/>
</dbReference>
<dbReference type="AlphaFoldDB" id="A0A5M3MH34"/>
<dbReference type="InterPro" id="IPR001245">
    <property type="entry name" value="Ser-Thr/Tyr_kinase_cat_dom"/>
</dbReference>
<name>A0A5M3MH34_CONPW</name>
<evidence type="ECO:0000259" key="1">
    <source>
        <dbReference type="PROSITE" id="PS50011"/>
    </source>
</evidence>
<dbReference type="KEGG" id="cput:CONPUDRAFT_91785"/>
<evidence type="ECO:0000313" key="3">
    <source>
        <dbReference type="Proteomes" id="UP000053558"/>
    </source>
</evidence>
<dbReference type="RefSeq" id="XP_007771373.1">
    <property type="nucleotide sequence ID" value="XM_007773183.1"/>
</dbReference>
<dbReference type="InterPro" id="IPR011009">
    <property type="entry name" value="Kinase-like_dom_sf"/>
</dbReference>
<protein>
    <submittedName>
        <fullName evidence="2">Kinase-like protein</fullName>
    </submittedName>
</protein>
<organism evidence="2 3">
    <name type="scientific">Coniophora puteana (strain RWD-64-598)</name>
    <name type="common">Brown rot fungus</name>
    <dbReference type="NCBI Taxonomy" id="741705"/>
    <lineage>
        <taxon>Eukaryota</taxon>
        <taxon>Fungi</taxon>
        <taxon>Dikarya</taxon>
        <taxon>Basidiomycota</taxon>
        <taxon>Agaricomycotina</taxon>
        <taxon>Agaricomycetes</taxon>
        <taxon>Agaricomycetidae</taxon>
        <taxon>Boletales</taxon>
        <taxon>Coniophorineae</taxon>
        <taxon>Coniophoraceae</taxon>
        <taxon>Coniophora</taxon>
    </lineage>
</organism>
<accession>A0A5M3MH34</accession>
<dbReference type="Proteomes" id="UP000053558">
    <property type="component" value="Unassembled WGS sequence"/>
</dbReference>
<dbReference type="EMBL" id="JH711582">
    <property type="protein sequence ID" value="EIW78316.1"/>
    <property type="molecule type" value="Genomic_DNA"/>
</dbReference>
<sequence>MYRGELRSLDLISGSIDSVYRYIVANPDVEDRQLGVEYLADIIALSSPLSLSDICNLFTTDVRKHIAHLSAIVSLPPMDSPSSVQIYHSSLRDYLSTRSRSGDFYVDPAESHRRLAGLCLKLMRRQLNPEIREQKAISGALRYACLYWPYHIEAMSHSAENQALVFQFIQEQLPFFLEAFSLMGCFDLAVVRLTEASRVVSSWKLSHEQNTFPAVFDVVTKYLQLIPVYPIYPAVALSHASFCLTDPSALSTLKDTLDEVIDRHKYDGPLSWLLCHAHIRAEFHKVIDTTLRIQPDNARCRHMFFETCPPADCDVASLAFQLSSIFKSYDNVIDFFSQEDQNAQTLVDVLQAVRIRSTIDARSQRMFRYGLIQLAANSGRYAQCLQLRNINIKWEMRPIGHGGLSAVYKGNIETQPDVQLALKVIRMSDESYSKRNLQKFASEVTVWSQLRHPNILSFSGVFQGEGRRELYTISPYLSYGNICNYLEINPSANRTLLALDVAQALNFLHGWSPEIVHANINGSNILVSDTGRACLVDFESTTAKDRPLDAVTMSAKACLVGEDDDMTSELSSIAWMAPEIFDEGTFGRMVFTTKSDMYAFGGVCYELFCGKTPFRGLRDAVIIFRILRGRTPDRIDGPHVDDSVWAFMQQCWRKEPTERPTAKEAVEFFKARVLDSGMSIEPAEEWDYSIMDENLKQAERFLYLDPHPTPCGSSSGQEVLT</sequence>
<dbReference type="InterPro" id="IPR000719">
    <property type="entry name" value="Prot_kinase_dom"/>
</dbReference>
<proteinExistence type="predicted"/>
<gene>
    <name evidence="2" type="ORF">CONPUDRAFT_91785</name>
</gene>